<evidence type="ECO:0000313" key="2">
    <source>
        <dbReference type="EnsemblPlants" id="EMT23283"/>
    </source>
</evidence>
<name>M8BN99_AEGTA</name>
<dbReference type="AlphaFoldDB" id="M8BN99"/>
<feature type="region of interest" description="Disordered" evidence="1">
    <location>
        <begin position="1"/>
        <end position="27"/>
    </location>
</feature>
<reference evidence="2" key="1">
    <citation type="submission" date="2015-06" db="UniProtKB">
        <authorList>
            <consortium name="EnsemblPlants"/>
        </authorList>
    </citation>
    <scope>IDENTIFICATION</scope>
</reference>
<evidence type="ECO:0000256" key="1">
    <source>
        <dbReference type="SAM" id="MobiDB-lite"/>
    </source>
</evidence>
<organism evidence="2">
    <name type="scientific">Aegilops tauschii</name>
    <name type="common">Tausch's goatgrass</name>
    <name type="synonym">Aegilops squarrosa</name>
    <dbReference type="NCBI Taxonomy" id="37682"/>
    <lineage>
        <taxon>Eukaryota</taxon>
        <taxon>Viridiplantae</taxon>
        <taxon>Streptophyta</taxon>
        <taxon>Embryophyta</taxon>
        <taxon>Tracheophyta</taxon>
        <taxon>Spermatophyta</taxon>
        <taxon>Magnoliopsida</taxon>
        <taxon>Liliopsida</taxon>
        <taxon>Poales</taxon>
        <taxon>Poaceae</taxon>
        <taxon>BOP clade</taxon>
        <taxon>Pooideae</taxon>
        <taxon>Triticodae</taxon>
        <taxon>Triticeae</taxon>
        <taxon>Triticinae</taxon>
        <taxon>Aegilops</taxon>
    </lineage>
</organism>
<sequence>MAMQGGRDDQVRRVDDNDKRRPSWESEQVWQNDIDLLKPSTGPERSSTHSSWCETLSRKAVATGGAKPILRKGFSMLLRSPVGLFLPSLRQAPGAKQTLIGRITSAVRLLRWSSVDIKLDEYFLKADVCSRRVAVRDPTYMGICYFFDRLADRGGIDLSFFFIFSRRSGVPLEKEEDNL</sequence>
<accession>M8BN99</accession>
<protein>
    <submittedName>
        <fullName evidence="2">Uncharacterized protein</fullName>
    </submittedName>
</protein>
<proteinExistence type="predicted"/>
<feature type="compositionally biased region" description="Basic and acidic residues" evidence="1">
    <location>
        <begin position="1"/>
        <end position="24"/>
    </location>
</feature>
<dbReference type="EnsemblPlants" id="EMT23283">
    <property type="protein sequence ID" value="EMT23283"/>
    <property type="gene ID" value="F775_24573"/>
</dbReference>